<organism evidence="6 7">
    <name type="scientific">Schizothecium vesticola</name>
    <dbReference type="NCBI Taxonomy" id="314040"/>
    <lineage>
        <taxon>Eukaryota</taxon>
        <taxon>Fungi</taxon>
        <taxon>Dikarya</taxon>
        <taxon>Ascomycota</taxon>
        <taxon>Pezizomycotina</taxon>
        <taxon>Sordariomycetes</taxon>
        <taxon>Sordariomycetidae</taxon>
        <taxon>Sordariales</taxon>
        <taxon>Schizotheciaceae</taxon>
        <taxon>Schizothecium</taxon>
    </lineage>
</organism>
<proteinExistence type="inferred from homology"/>
<comment type="caution">
    <text evidence="6">The sequence shown here is derived from an EMBL/GenBank/DDBJ whole genome shotgun (WGS) entry which is preliminary data.</text>
</comment>
<dbReference type="Proteomes" id="UP001172155">
    <property type="component" value="Unassembled WGS sequence"/>
</dbReference>
<dbReference type="EMBL" id="JAUKUD010000002">
    <property type="protein sequence ID" value="KAK0751228.1"/>
    <property type="molecule type" value="Genomic_DNA"/>
</dbReference>
<evidence type="ECO:0000259" key="5">
    <source>
        <dbReference type="Pfam" id="PF00135"/>
    </source>
</evidence>
<sequence length="518" mass="54735">MQLSLRLTLLLAGCVAAQRPSLKLPDATYVGTTTQIAVATGTATVDKFVGVRFAAPPVRFRAARPPIPGNGTVEATKSPPACPQSSGGEEDCLFLSVFAPRNSNKAPKAVMIWWYGGALQGGSVSGFDGSSLAANGDVVVLASNYRVGVFGFPGNVSGIPADELNAGFRDQKRALQWIQDNIASFGGDKNKVTIFGDSAGAVSVDSQLLSEPFDKPLFHSAILHSGGLHTFNRIALDIGPYSTGLGTGNKKDEAPFLTLAKALECPVDQALQCVQSKTVTEVKAGVSKVNLLFPPIDDDGLSSVDDSDSARRAGRMVKVPTMVGSTFSEGDIFPENLISSKTVEEWVKIIYPRSESKQKAVLEAYAVGTSSMIQTTSQARRLLHSDYQFACTSTYDADIMASVGIPTWRFMFNASLPNGKLASHGSDVGFLFGTSQSTETNLRLSRKMQAAWGAFARNPAAGPGWAKYGSSKASVANIGGEGSRDSITMIDPIVVDSRCPVFTNVYDPNRPAPGSGLG</sequence>
<feature type="signal peptide" evidence="3">
    <location>
        <begin position="1"/>
        <end position="17"/>
    </location>
</feature>
<dbReference type="InterPro" id="IPR019826">
    <property type="entry name" value="Carboxylesterase_B_AS"/>
</dbReference>
<gene>
    <name evidence="6" type="ORF">B0T18DRAFT_443782</name>
</gene>
<protein>
    <recommendedName>
        <fullName evidence="3">Carboxylic ester hydrolase</fullName>
        <ecNumber evidence="3">3.1.1.-</ecNumber>
    </recommendedName>
</protein>
<dbReference type="InterPro" id="IPR029058">
    <property type="entry name" value="AB_hydrolase_fold"/>
</dbReference>
<dbReference type="InterPro" id="IPR019819">
    <property type="entry name" value="Carboxylesterase_B_CS"/>
</dbReference>
<keyword evidence="7" id="KW-1185">Reference proteome</keyword>
<dbReference type="SUPFAM" id="SSF53474">
    <property type="entry name" value="alpha/beta-Hydrolases"/>
    <property type="match status" value="1"/>
</dbReference>
<dbReference type="InterPro" id="IPR050309">
    <property type="entry name" value="Type-B_Carboxylest/Lipase"/>
</dbReference>
<evidence type="ECO:0000313" key="6">
    <source>
        <dbReference type="EMBL" id="KAK0751228.1"/>
    </source>
</evidence>
<dbReference type="Pfam" id="PF00135">
    <property type="entry name" value="COesterase"/>
    <property type="match status" value="1"/>
</dbReference>
<evidence type="ECO:0000256" key="2">
    <source>
        <dbReference type="ARBA" id="ARBA00022801"/>
    </source>
</evidence>
<accession>A0AA40K9Q0</accession>
<evidence type="ECO:0000313" key="7">
    <source>
        <dbReference type="Proteomes" id="UP001172155"/>
    </source>
</evidence>
<feature type="chain" id="PRO_5041481045" description="Carboxylic ester hydrolase" evidence="3">
    <location>
        <begin position="18"/>
        <end position="518"/>
    </location>
</feature>
<name>A0AA40K9Q0_9PEZI</name>
<feature type="region of interest" description="Disordered" evidence="4">
    <location>
        <begin position="65"/>
        <end position="84"/>
    </location>
</feature>
<dbReference type="PROSITE" id="PS00941">
    <property type="entry name" value="CARBOXYLESTERASE_B_2"/>
    <property type="match status" value="1"/>
</dbReference>
<feature type="domain" description="Carboxylesterase type B" evidence="5">
    <location>
        <begin position="31"/>
        <end position="482"/>
    </location>
</feature>
<keyword evidence="2 3" id="KW-0378">Hydrolase</keyword>
<dbReference type="AlphaFoldDB" id="A0AA40K9Q0"/>
<keyword evidence="3" id="KW-0732">Signal</keyword>
<dbReference type="PROSITE" id="PS00122">
    <property type="entry name" value="CARBOXYLESTERASE_B_1"/>
    <property type="match status" value="1"/>
</dbReference>
<reference evidence="6" key="1">
    <citation type="submission" date="2023-06" db="EMBL/GenBank/DDBJ databases">
        <title>Genome-scale phylogeny and comparative genomics of the fungal order Sordariales.</title>
        <authorList>
            <consortium name="Lawrence Berkeley National Laboratory"/>
            <person name="Hensen N."/>
            <person name="Bonometti L."/>
            <person name="Westerberg I."/>
            <person name="Brannstrom I.O."/>
            <person name="Guillou S."/>
            <person name="Cros-Aarteil S."/>
            <person name="Calhoun S."/>
            <person name="Haridas S."/>
            <person name="Kuo A."/>
            <person name="Mondo S."/>
            <person name="Pangilinan J."/>
            <person name="Riley R."/>
            <person name="LaButti K."/>
            <person name="Andreopoulos B."/>
            <person name="Lipzen A."/>
            <person name="Chen C."/>
            <person name="Yanf M."/>
            <person name="Daum C."/>
            <person name="Ng V."/>
            <person name="Clum A."/>
            <person name="Steindorff A."/>
            <person name="Ohm R."/>
            <person name="Martin F."/>
            <person name="Silar P."/>
            <person name="Natvig D."/>
            <person name="Lalanne C."/>
            <person name="Gautier V."/>
            <person name="Ament-velasquez S.L."/>
            <person name="Kruys A."/>
            <person name="Hutchinson M.I."/>
            <person name="Powell A.J."/>
            <person name="Barry K."/>
            <person name="Miller A.N."/>
            <person name="Grigoriev I.V."/>
            <person name="Debuchy R."/>
            <person name="Gladieux P."/>
            <person name="Thoren M.H."/>
            <person name="Johannesson H."/>
        </authorList>
    </citation>
    <scope>NUCLEOTIDE SEQUENCE</scope>
    <source>
        <strain evidence="6">SMH3187-1</strain>
    </source>
</reference>
<comment type="similarity">
    <text evidence="1 3">Belongs to the type-B carboxylesterase/lipase family.</text>
</comment>
<dbReference type="EC" id="3.1.1.-" evidence="3"/>
<evidence type="ECO:0000256" key="1">
    <source>
        <dbReference type="ARBA" id="ARBA00005964"/>
    </source>
</evidence>
<dbReference type="Gene3D" id="3.40.50.1820">
    <property type="entry name" value="alpha/beta hydrolase"/>
    <property type="match status" value="1"/>
</dbReference>
<evidence type="ECO:0000256" key="3">
    <source>
        <dbReference type="RuleBase" id="RU361235"/>
    </source>
</evidence>
<dbReference type="PANTHER" id="PTHR11559">
    <property type="entry name" value="CARBOXYLESTERASE"/>
    <property type="match status" value="1"/>
</dbReference>
<evidence type="ECO:0000256" key="4">
    <source>
        <dbReference type="SAM" id="MobiDB-lite"/>
    </source>
</evidence>
<dbReference type="GO" id="GO:0016787">
    <property type="term" value="F:hydrolase activity"/>
    <property type="evidence" value="ECO:0007669"/>
    <property type="project" value="UniProtKB-KW"/>
</dbReference>
<dbReference type="InterPro" id="IPR002018">
    <property type="entry name" value="CarbesteraseB"/>
</dbReference>